<keyword evidence="3" id="KW-1185">Reference proteome</keyword>
<dbReference type="Proteomes" id="UP001271007">
    <property type="component" value="Unassembled WGS sequence"/>
</dbReference>
<evidence type="ECO:0000313" key="2">
    <source>
        <dbReference type="EMBL" id="KAK3046858.1"/>
    </source>
</evidence>
<dbReference type="AlphaFoldDB" id="A0AAJ0GA29"/>
<sequence>MIFEYASAPEPSDEWPKTAYYYRPGHTGPPRICFDLLLTCRRVWLEANTLPIREAEHSFWFLRGPHDPPDLVMPFHIDEFTMWKSPATGIPLINCSGPNDCEDPSCTYSKPFSYEQKEQYEWDRFRGWLRRISPTNLRNTFKDGLFMKPVDHHPNLLSTSAAAIARAAPSPFLDTILPADLIEQGLQLDRFRITVRQTDWRSWAFGAPLRLDDHWVQAILDMPALAKVKEFRLELETAIGWKRLQDPIAKRLRRLKGRPTLTDPTPPSSAPSTTPFVPSDKVKEWRWTRPATIGSGPYAKTFKGVKSIELCVEELVWHRKPCRLDKTAITPIPTSLDAFLDDPARSSARSPADSPFRRRPRTEILYNGRYPYDAPLDAPQEDLWFSDGSHEDGSQKIKTRRRRKRRHPHAQDWLALPVLRMRRSVIWDDTVQRAEQGEGDRRTRFEAMVAEFWVETLTREWEARGSLLRLERMDG</sequence>
<evidence type="ECO:0000256" key="1">
    <source>
        <dbReference type="SAM" id="MobiDB-lite"/>
    </source>
</evidence>
<dbReference type="EMBL" id="JAWDJX010000077">
    <property type="protein sequence ID" value="KAK3046858.1"/>
    <property type="molecule type" value="Genomic_DNA"/>
</dbReference>
<feature type="region of interest" description="Disordered" evidence="1">
    <location>
        <begin position="256"/>
        <end position="278"/>
    </location>
</feature>
<comment type="caution">
    <text evidence="2">The sequence shown here is derived from an EMBL/GenBank/DDBJ whole genome shotgun (WGS) entry which is preliminary data.</text>
</comment>
<accession>A0AAJ0GA29</accession>
<name>A0AAJ0GA29_9PEZI</name>
<reference evidence="2" key="1">
    <citation type="submission" date="2023-04" db="EMBL/GenBank/DDBJ databases">
        <title>Black Yeasts Isolated from many extreme environments.</title>
        <authorList>
            <person name="Coleine C."/>
            <person name="Stajich J.E."/>
            <person name="Selbmann L."/>
        </authorList>
    </citation>
    <scope>NUCLEOTIDE SEQUENCE</scope>
    <source>
        <strain evidence="2">CCFEE 5312</strain>
    </source>
</reference>
<evidence type="ECO:0000313" key="3">
    <source>
        <dbReference type="Proteomes" id="UP001271007"/>
    </source>
</evidence>
<gene>
    <name evidence="2" type="ORF">LTR09_011699</name>
</gene>
<protein>
    <submittedName>
        <fullName evidence="2">Uncharacterized protein</fullName>
    </submittedName>
</protein>
<proteinExistence type="predicted"/>
<feature type="region of interest" description="Disordered" evidence="1">
    <location>
        <begin position="384"/>
        <end position="405"/>
    </location>
</feature>
<organism evidence="2 3">
    <name type="scientific">Extremus antarcticus</name>
    <dbReference type="NCBI Taxonomy" id="702011"/>
    <lineage>
        <taxon>Eukaryota</taxon>
        <taxon>Fungi</taxon>
        <taxon>Dikarya</taxon>
        <taxon>Ascomycota</taxon>
        <taxon>Pezizomycotina</taxon>
        <taxon>Dothideomycetes</taxon>
        <taxon>Dothideomycetidae</taxon>
        <taxon>Mycosphaerellales</taxon>
        <taxon>Extremaceae</taxon>
        <taxon>Extremus</taxon>
    </lineage>
</organism>